<dbReference type="CDD" id="cd00082">
    <property type="entry name" value="HisKA"/>
    <property type="match status" value="1"/>
</dbReference>
<evidence type="ECO:0000313" key="7">
    <source>
        <dbReference type="Proteomes" id="UP000007129"/>
    </source>
</evidence>
<dbReference type="PROSITE" id="PS50109">
    <property type="entry name" value="HIS_KIN"/>
    <property type="match status" value="1"/>
</dbReference>
<dbReference type="PANTHER" id="PTHR45339:SF1">
    <property type="entry name" value="HYBRID SIGNAL TRANSDUCTION HISTIDINE KINASE J"/>
    <property type="match status" value="1"/>
</dbReference>
<accession>K2R5Q5</accession>
<dbReference type="InterPro" id="IPR001789">
    <property type="entry name" value="Sig_transdc_resp-reg_receiver"/>
</dbReference>
<dbReference type="PROSITE" id="PS50110">
    <property type="entry name" value="RESPONSE_REGULATORY"/>
    <property type="match status" value="1"/>
</dbReference>
<organism evidence="6 7">
    <name type="scientific">Macrophomina phaseolina (strain MS6)</name>
    <name type="common">Charcoal rot fungus</name>
    <dbReference type="NCBI Taxonomy" id="1126212"/>
    <lineage>
        <taxon>Eukaryota</taxon>
        <taxon>Fungi</taxon>
        <taxon>Dikarya</taxon>
        <taxon>Ascomycota</taxon>
        <taxon>Pezizomycotina</taxon>
        <taxon>Dothideomycetes</taxon>
        <taxon>Dothideomycetes incertae sedis</taxon>
        <taxon>Botryosphaeriales</taxon>
        <taxon>Botryosphaeriaceae</taxon>
        <taxon>Macrophomina</taxon>
    </lineage>
</organism>
<evidence type="ECO:0008006" key="8">
    <source>
        <dbReference type="Google" id="ProtNLM"/>
    </source>
</evidence>
<keyword evidence="1 3" id="KW-0597">Phosphoprotein</keyword>
<dbReference type="AlphaFoldDB" id="K2R5Q5"/>
<evidence type="ECO:0000313" key="6">
    <source>
        <dbReference type="EMBL" id="EKG09493.1"/>
    </source>
</evidence>
<comment type="caution">
    <text evidence="6">The sequence shown here is derived from an EMBL/GenBank/DDBJ whole genome shotgun (WGS) entry which is preliminary data.</text>
</comment>
<dbReference type="FunFam" id="3.30.565.10:FF:000010">
    <property type="entry name" value="Sensor histidine kinase RcsC"/>
    <property type="match status" value="1"/>
</dbReference>
<proteinExistence type="predicted"/>
<dbReference type="OrthoDB" id="3928270at2759"/>
<dbReference type="InterPro" id="IPR003661">
    <property type="entry name" value="HisK_dim/P_dom"/>
</dbReference>
<dbReference type="InterPro" id="IPR005467">
    <property type="entry name" value="His_kinase_dom"/>
</dbReference>
<dbReference type="InterPro" id="IPR036097">
    <property type="entry name" value="HisK_dim/P_sf"/>
</dbReference>
<keyword evidence="2" id="KW-0902">Two-component regulatory system</keyword>
<dbReference type="InParanoid" id="K2R5Q5"/>
<dbReference type="SMART" id="SM00448">
    <property type="entry name" value="REC"/>
    <property type="match status" value="1"/>
</dbReference>
<evidence type="ECO:0000256" key="3">
    <source>
        <dbReference type="PROSITE-ProRule" id="PRU00169"/>
    </source>
</evidence>
<dbReference type="SUPFAM" id="SSF47384">
    <property type="entry name" value="Homodimeric domain of signal transducing histidine kinase"/>
    <property type="match status" value="1"/>
</dbReference>
<dbReference type="InterPro" id="IPR036890">
    <property type="entry name" value="HATPase_C_sf"/>
</dbReference>
<dbReference type="CDD" id="cd17546">
    <property type="entry name" value="REC_hyHK_CKI1_RcsC-like"/>
    <property type="match status" value="1"/>
</dbReference>
<dbReference type="VEuPathDB" id="FungiDB:MPH_13453"/>
<dbReference type="eggNOG" id="KOG0519">
    <property type="taxonomic scope" value="Eukaryota"/>
</dbReference>
<gene>
    <name evidence="6" type="ORF">MPH_13453</name>
</gene>
<dbReference type="Pfam" id="PF00072">
    <property type="entry name" value="Response_reg"/>
    <property type="match status" value="1"/>
</dbReference>
<dbReference type="Pfam" id="PF00512">
    <property type="entry name" value="HisKA"/>
    <property type="match status" value="1"/>
</dbReference>
<dbReference type="PANTHER" id="PTHR45339">
    <property type="entry name" value="HYBRID SIGNAL TRANSDUCTION HISTIDINE KINASE J"/>
    <property type="match status" value="1"/>
</dbReference>
<dbReference type="SMART" id="SM00387">
    <property type="entry name" value="HATPase_c"/>
    <property type="match status" value="1"/>
</dbReference>
<sequence>MKSQFLANMSHEIRTPIAGVIGMSELLLSTALDREQMGYAENIQRSANGLLTVINDILDLSKVESGRLEIEEVQFSISVFLRHLNQMMAFTAVGKNIGYESHIEPEIQRDLKLLGDPGRLRQVLTNLITNSIKFTSKGYVSLSVSTVSENDEIVNVRFIVEDTGIGIEEGARKRLFKPFSQADSSTARRFGGTGLGLAISKNLVELMHGGIELDSISGQGTRASFWIPFKKAHYQDESSRLVGIDSMPERLQSDISVSCGSSENFDTSTLIPIAPNNGKLPLRHLPGNGNFNYAAPDNPSILPFWERKTVKILIVEDNQVNQQIAQNMIKKQGFSVNAVWNGKEAVDYLINAKQGKRDRPDIILMDVQMPIIDGYRATRIIRTGKLFMDSPDIRSIPIIAMTASAIRGDKEKCQDVGMDDYLSKPVLEKIRKSKQTHRSKHQNLLLSCHEQIRQSLDNNSQV</sequence>
<dbReference type="Gene3D" id="3.40.50.2300">
    <property type="match status" value="1"/>
</dbReference>
<feature type="domain" description="Histidine kinase" evidence="4">
    <location>
        <begin position="8"/>
        <end position="231"/>
    </location>
</feature>
<evidence type="ECO:0000259" key="4">
    <source>
        <dbReference type="PROSITE" id="PS50109"/>
    </source>
</evidence>
<feature type="modified residue" description="4-aspartylphosphate" evidence="3">
    <location>
        <position position="366"/>
    </location>
</feature>
<dbReference type="InterPro" id="IPR004358">
    <property type="entry name" value="Sig_transdc_His_kin-like_C"/>
</dbReference>
<dbReference type="InterPro" id="IPR003594">
    <property type="entry name" value="HATPase_dom"/>
</dbReference>
<dbReference type="CDD" id="cd16922">
    <property type="entry name" value="HATPase_EvgS-ArcB-TorS-like"/>
    <property type="match status" value="1"/>
</dbReference>
<dbReference type="SMART" id="SM00388">
    <property type="entry name" value="HisKA"/>
    <property type="match status" value="1"/>
</dbReference>
<dbReference type="Proteomes" id="UP000007129">
    <property type="component" value="Unassembled WGS sequence"/>
</dbReference>
<dbReference type="Gene3D" id="3.30.565.10">
    <property type="entry name" value="Histidine kinase-like ATPase, C-terminal domain"/>
    <property type="match status" value="1"/>
</dbReference>
<reference evidence="6 7" key="1">
    <citation type="journal article" date="2012" name="BMC Genomics">
        <title>Tools to kill: Genome of one of the most destructive plant pathogenic fungi Macrophomina phaseolina.</title>
        <authorList>
            <person name="Islam M.S."/>
            <person name="Haque M.S."/>
            <person name="Islam M.M."/>
            <person name="Emdad E.M."/>
            <person name="Halim A."/>
            <person name="Hossen Q.M.M."/>
            <person name="Hossain M.Z."/>
            <person name="Ahmed B."/>
            <person name="Rahim S."/>
            <person name="Rahman M.S."/>
            <person name="Alam M.M."/>
            <person name="Hou S."/>
            <person name="Wan X."/>
            <person name="Saito J.A."/>
            <person name="Alam M."/>
        </authorList>
    </citation>
    <scope>NUCLEOTIDE SEQUENCE [LARGE SCALE GENOMIC DNA]</scope>
    <source>
        <strain evidence="6 7">MS6</strain>
    </source>
</reference>
<dbReference type="HOGENOM" id="CLU_000445_114_15_1"/>
<evidence type="ECO:0000259" key="5">
    <source>
        <dbReference type="PROSITE" id="PS50110"/>
    </source>
</evidence>
<protein>
    <recommendedName>
        <fullName evidence="8">Histidine kinase</fullName>
    </recommendedName>
</protein>
<evidence type="ECO:0000256" key="1">
    <source>
        <dbReference type="ARBA" id="ARBA00022553"/>
    </source>
</evidence>
<dbReference type="Pfam" id="PF02518">
    <property type="entry name" value="HATPase_c"/>
    <property type="match status" value="1"/>
</dbReference>
<dbReference type="Gene3D" id="1.10.287.130">
    <property type="match status" value="1"/>
</dbReference>
<dbReference type="SUPFAM" id="SSF55874">
    <property type="entry name" value="ATPase domain of HSP90 chaperone/DNA topoisomerase II/histidine kinase"/>
    <property type="match status" value="1"/>
</dbReference>
<dbReference type="GO" id="GO:0000155">
    <property type="term" value="F:phosphorelay sensor kinase activity"/>
    <property type="evidence" value="ECO:0007669"/>
    <property type="project" value="InterPro"/>
</dbReference>
<dbReference type="InterPro" id="IPR011006">
    <property type="entry name" value="CheY-like_superfamily"/>
</dbReference>
<feature type="domain" description="Response regulatory" evidence="5">
    <location>
        <begin position="311"/>
        <end position="439"/>
    </location>
</feature>
<dbReference type="SUPFAM" id="SSF52172">
    <property type="entry name" value="CheY-like"/>
    <property type="match status" value="1"/>
</dbReference>
<dbReference type="STRING" id="1126212.K2R5Q5"/>
<dbReference type="PRINTS" id="PR00344">
    <property type="entry name" value="BCTRLSENSOR"/>
</dbReference>
<evidence type="ECO:0000256" key="2">
    <source>
        <dbReference type="ARBA" id="ARBA00023012"/>
    </source>
</evidence>
<name>K2R5Q5_MACPH</name>
<dbReference type="EMBL" id="AHHD01000640">
    <property type="protein sequence ID" value="EKG09493.1"/>
    <property type="molecule type" value="Genomic_DNA"/>
</dbReference>